<accession>A0A6J4TZH1</accession>
<evidence type="ECO:0000256" key="1">
    <source>
        <dbReference type="SAM" id="MobiDB-lite"/>
    </source>
</evidence>
<proteinExistence type="predicted"/>
<name>A0A6J4TZH1_9ACTN</name>
<sequence>MLRRPRPSPSRAREPRPGWRRSDRDREAHVAERKTSEPPAARPVAGPRAGVGLRPRAATSGDARPVPTRWRPYPRLGRGPAGSVHRPPPAHET</sequence>
<dbReference type="AlphaFoldDB" id="A0A6J4TZH1"/>
<organism evidence="2">
    <name type="scientific">uncultured Thermoleophilia bacterium</name>
    <dbReference type="NCBI Taxonomy" id="1497501"/>
    <lineage>
        <taxon>Bacteria</taxon>
        <taxon>Bacillati</taxon>
        <taxon>Actinomycetota</taxon>
        <taxon>Thermoleophilia</taxon>
        <taxon>environmental samples</taxon>
    </lineage>
</organism>
<protein>
    <submittedName>
        <fullName evidence="2">Uncharacterized protein</fullName>
    </submittedName>
</protein>
<dbReference type="EMBL" id="CADCWC010000220">
    <property type="protein sequence ID" value="CAA9536499.1"/>
    <property type="molecule type" value="Genomic_DNA"/>
</dbReference>
<feature type="compositionally biased region" description="Low complexity" evidence="1">
    <location>
        <begin position="38"/>
        <end position="52"/>
    </location>
</feature>
<evidence type="ECO:0000313" key="2">
    <source>
        <dbReference type="EMBL" id="CAA9536499.1"/>
    </source>
</evidence>
<feature type="compositionally biased region" description="Basic and acidic residues" evidence="1">
    <location>
        <begin position="11"/>
        <end position="36"/>
    </location>
</feature>
<gene>
    <name evidence="2" type="ORF">AVDCRST_MAG79-1424</name>
</gene>
<reference evidence="2" key="1">
    <citation type="submission" date="2020-02" db="EMBL/GenBank/DDBJ databases">
        <authorList>
            <person name="Meier V. D."/>
        </authorList>
    </citation>
    <scope>NUCLEOTIDE SEQUENCE</scope>
    <source>
        <strain evidence="2">AVDCRST_MAG79</strain>
    </source>
</reference>
<feature type="region of interest" description="Disordered" evidence="1">
    <location>
        <begin position="1"/>
        <end position="93"/>
    </location>
</feature>